<evidence type="ECO:0000313" key="2">
    <source>
        <dbReference type="Proteomes" id="UP001186944"/>
    </source>
</evidence>
<name>A0AA88XMV2_PINIB</name>
<gene>
    <name evidence="1" type="ORF">FSP39_017623</name>
</gene>
<proteinExistence type="predicted"/>
<protein>
    <submittedName>
        <fullName evidence="1">Uncharacterized protein</fullName>
    </submittedName>
</protein>
<organism evidence="1 2">
    <name type="scientific">Pinctada imbricata</name>
    <name type="common">Atlantic pearl-oyster</name>
    <name type="synonym">Pinctada martensii</name>
    <dbReference type="NCBI Taxonomy" id="66713"/>
    <lineage>
        <taxon>Eukaryota</taxon>
        <taxon>Metazoa</taxon>
        <taxon>Spiralia</taxon>
        <taxon>Lophotrochozoa</taxon>
        <taxon>Mollusca</taxon>
        <taxon>Bivalvia</taxon>
        <taxon>Autobranchia</taxon>
        <taxon>Pteriomorphia</taxon>
        <taxon>Pterioida</taxon>
        <taxon>Pterioidea</taxon>
        <taxon>Pteriidae</taxon>
        <taxon>Pinctada</taxon>
    </lineage>
</organism>
<keyword evidence="2" id="KW-1185">Reference proteome</keyword>
<dbReference type="Proteomes" id="UP001186944">
    <property type="component" value="Unassembled WGS sequence"/>
</dbReference>
<reference evidence="1" key="1">
    <citation type="submission" date="2019-08" db="EMBL/GenBank/DDBJ databases">
        <title>The improved chromosome-level genome for the pearl oyster Pinctada fucata martensii using PacBio sequencing and Hi-C.</title>
        <authorList>
            <person name="Zheng Z."/>
        </authorList>
    </citation>
    <scope>NUCLEOTIDE SEQUENCE</scope>
    <source>
        <strain evidence="1">ZZ-2019</strain>
        <tissue evidence="1">Adductor muscle</tissue>
    </source>
</reference>
<accession>A0AA88XMV2</accession>
<dbReference type="EMBL" id="VSWD01000011">
    <property type="protein sequence ID" value="KAK3088325.1"/>
    <property type="molecule type" value="Genomic_DNA"/>
</dbReference>
<sequence>MERYSTTQFLIHKEYGYLEELVIIGYDTTIPRNKIIRTEEEKVEVYRKNPYHISDEAVFINNLHLMRRRSEPGAMKLEIMQECINQNAQTLWRKHSNLTIITGDTIRAVNKSPVPETCIVLYCLSKGYIPSNEEPFPKELSCSLGKIKTDVREGYFCLGPTHLKGDLDAYNDPICMGSNIGGSMRNASGSLGLFINLPNNEKGFITCCHVLFDCIKPNCFSYAKESTDATHHVVQPGNSSFCGRTDTICGEIKLAKFYPNVSPVSIDAAIVKVNSRMPTTGHFVIKNVPQAIDLGFTRSALPVFDTGKVRRHIDKADLEKPLLKSGTSSGLTRSLFRLSGTQVRIFDDGVWLGIQGLEPIVMKGQYEVESGSIHNPFFITGDSGSAVFMKDSDGKLACIGIAIGKTSYDTTVVTPIGAVLDGLGLKDSDATKFP</sequence>
<evidence type="ECO:0000313" key="1">
    <source>
        <dbReference type="EMBL" id="KAK3088325.1"/>
    </source>
</evidence>
<dbReference type="AlphaFoldDB" id="A0AA88XMV2"/>
<comment type="caution">
    <text evidence="1">The sequence shown here is derived from an EMBL/GenBank/DDBJ whole genome shotgun (WGS) entry which is preliminary data.</text>
</comment>